<keyword evidence="1" id="KW-0812">Transmembrane</keyword>
<reference evidence="2" key="1">
    <citation type="journal article" date="2023" name="Mol. Phylogenet. Evol.">
        <title>Genome-scale phylogeny and comparative genomics of the fungal order Sordariales.</title>
        <authorList>
            <person name="Hensen N."/>
            <person name="Bonometti L."/>
            <person name="Westerberg I."/>
            <person name="Brannstrom I.O."/>
            <person name="Guillou S."/>
            <person name="Cros-Aarteil S."/>
            <person name="Calhoun S."/>
            <person name="Haridas S."/>
            <person name="Kuo A."/>
            <person name="Mondo S."/>
            <person name="Pangilinan J."/>
            <person name="Riley R."/>
            <person name="LaButti K."/>
            <person name="Andreopoulos B."/>
            <person name="Lipzen A."/>
            <person name="Chen C."/>
            <person name="Yan M."/>
            <person name="Daum C."/>
            <person name="Ng V."/>
            <person name="Clum A."/>
            <person name="Steindorff A."/>
            <person name="Ohm R.A."/>
            <person name="Martin F."/>
            <person name="Silar P."/>
            <person name="Natvig D.O."/>
            <person name="Lalanne C."/>
            <person name="Gautier V."/>
            <person name="Ament-Velasquez S.L."/>
            <person name="Kruys A."/>
            <person name="Hutchinson M.I."/>
            <person name="Powell A.J."/>
            <person name="Barry K."/>
            <person name="Miller A.N."/>
            <person name="Grigoriev I.V."/>
            <person name="Debuchy R."/>
            <person name="Gladieux P."/>
            <person name="Hiltunen Thoren M."/>
            <person name="Johannesson H."/>
        </authorList>
    </citation>
    <scope>NUCLEOTIDE SEQUENCE</scope>
    <source>
        <strain evidence="2">CBS 103.79</strain>
    </source>
</reference>
<keyword evidence="1" id="KW-0472">Membrane</keyword>
<feature type="transmembrane region" description="Helical" evidence="1">
    <location>
        <begin position="342"/>
        <end position="364"/>
    </location>
</feature>
<keyword evidence="3" id="KW-1185">Reference proteome</keyword>
<reference evidence="2" key="2">
    <citation type="submission" date="2023-05" db="EMBL/GenBank/DDBJ databases">
        <authorList>
            <consortium name="Lawrence Berkeley National Laboratory"/>
            <person name="Steindorff A."/>
            <person name="Hensen N."/>
            <person name="Bonometti L."/>
            <person name="Westerberg I."/>
            <person name="Brannstrom I.O."/>
            <person name="Guillou S."/>
            <person name="Cros-Aarteil S."/>
            <person name="Calhoun S."/>
            <person name="Haridas S."/>
            <person name="Kuo A."/>
            <person name="Mondo S."/>
            <person name="Pangilinan J."/>
            <person name="Riley R."/>
            <person name="Labutti K."/>
            <person name="Andreopoulos B."/>
            <person name="Lipzen A."/>
            <person name="Chen C."/>
            <person name="Yanf M."/>
            <person name="Daum C."/>
            <person name="Ng V."/>
            <person name="Clum A."/>
            <person name="Ohm R."/>
            <person name="Martin F."/>
            <person name="Silar P."/>
            <person name="Natvig D."/>
            <person name="Lalanne C."/>
            <person name="Gautier V."/>
            <person name="Ament-Velasquez S.L."/>
            <person name="Kruys A."/>
            <person name="Hutchinson M.I."/>
            <person name="Powell A.J."/>
            <person name="Barry K."/>
            <person name="Miller A.N."/>
            <person name="Grigoriev I.V."/>
            <person name="Debuchy R."/>
            <person name="Gladieux P."/>
            <person name="Thoren M.H."/>
            <person name="Johannesson H."/>
        </authorList>
    </citation>
    <scope>NUCLEOTIDE SEQUENCE</scope>
    <source>
        <strain evidence="2">CBS 103.79</strain>
    </source>
</reference>
<proteinExistence type="predicted"/>
<comment type="caution">
    <text evidence="2">The sequence shown here is derived from an EMBL/GenBank/DDBJ whole genome shotgun (WGS) entry which is preliminary data.</text>
</comment>
<feature type="transmembrane region" description="Helical" evidence="1">
    <location>
        <begin position="42"/>
        <end position="62"/>
    </location>
</feature>
<name>A0AAN6MAI7_9PEZI</name>
<evidence type="ECO:0000313" key="2">
    <source>
        <dbReference type="EMBL" id="KAK3897346.1"/>
    </source>
</evidence>
<dbReference type="PANTHER" id="PTHR35043">
    <property type="entry name" value="TRANSCRIPTION FACTOR DOMAIN-CONTAINING PROTEIN"/>
    <property type="match status" value="1"/>
</dbReference>
<feature type="transmembrane region" description="Helical" evidence="1">
    <location>
        <begin position="69"/>
        <end position="94"/>
    </location>
</feature>
<evidence type="ECO:0000256" key="1">
    <source>
        <dbReference type="SAM" id="Phobius"/>
    </source>
</evidence>
<keyword evidence="1" id="KW-1133">Transmembrane helix</keyword>
<dbReference type="Proteomes" id="UP001303889">
    <property type="component" value="Unassembled WGS sequence"/>
</dbReference>
<dbReference type="AlphaFoldDB" id="A0AAN6MAI7"/>
<sequence>MATATNPTFDELDRIQNNTTALHTTRAPPWVPAPNTRGTSNILSSCLLTLFACIYTALHLNIPESGSGFLSLLATKIIWSVGALFAPELVLYLACSQYLQARELAKHLRQLQGTEAAAATHNYDEGQGLLAKMPPCAFDLKYGFFAVMGGFVMVVPGSRWPQTLSPKGVRKLAEVNMKPFLIPRSDIDDRSKADTLQKALVLFQVSWMALQCIARKILDLPLTLLELHTMVHVACAMCMYAFWLKKPLDLQSSKMLDHDYFKTAQNGRLRNIEMHEEDFCPRGTNLARLQRSSIWSGSPIGFQVSTDKRGLFLLQVLLLPLPYGGVHLSAWNFEFPTALEGILWRISGIVIASIFLAWAAFTAISKR</sequence>
<accession>A0AAN6MAI7</accession>
<evidence type="ECO:0000313" key="3">
    <source>
        <dbReference type="Proteomes" id="UP001303889"/>
    </source>
</evidence>
<protein>
    <submittedName>
        <fullName evidence="2">Uncharacterized protein</fullName>
    </submittedName>
</protein>
<dbReference type="EMBL" id="MU856191">
    <property type="protein sequence ID" value="KAK3897346.1"/>
    <property type="molecule type" value="Genomic_DNA"/>
</dbReference>
<feature type="transmembrane region" description="Helical" evidence="1">
    <location>
        <begin position="311"/>
        <end position="330"/>
    </location>
</feature>
<feature type="non-terminal residue" evidence="2">
    <location>
        <position position="367"/>
    </location>
</feature>
<gene>
    <name evidence="2" type="ORF">C8A05DRAFT_39100</name>
</gene>
<dbReference type="PANTHER" id="PTHR35043:SF7">
    <property type="entry name" value="TRANSCRIPTION FACTOR DOMAIN-CONTAINING PROTEIN"/>
    <property type="match status" value="1"/>
</dbReference>
<organism evidence="2 3">
    <name type="scientific">Staphylotrichum tortipilum</name>
    <dbReference type="NCBI Taxonomy" id="2831512"/>
    <lineage>
        <taxon>Eukaryota</taxon>
        <taxon>Fungi</taxon>
        <taxon>Dikarya</taxon>
        <taxon>Ascomycota</taxon>
        <taxon>Pezizomycotina</taxon>
        <taxon>Sordariomycetes</taxon>
        <taxon>Sordariomycetidae</taxon>
        <taxon>Sordariales</taxon>
        <taxon>Chaetomiaceae</taxon>
        <taxon>Staphylotrichum</taxon>
    </lineage>
</organism>